<keyword evidence="3 5" id="KW-0175">Coiled coil</keyword>
<feature type="compositionally biased region" description="Polar residues" evidence="6">
    <location>
        <begin position="298"/>
        <end position="335"/>
    </location>
</feature>
<proteinExistence type="inferred from homology"/>
<dbReference type="GO" id="GO:0047496">
    <property type="term" value="P:vesicle transport along microtubule"/>
    <property type="evidence" value="ECO:0007669"/>
    <property type="project" value="TreeGrafter"/>
</dbReference>
<dbReference type="InterPro" id="IPR051946">
    <property type="entry name" value="Intracell_Traff-Reg"/>
</dbReference>
<evidence type="ECO:0000256" key="2">
    <source>
        <dbReference type="ARBA" id="ARBA00007007"/>
    </source>
</evidence>
<dbReference type="Pfam" id="PF12448">
    <property type="entry name" value="Milton"/>
    <property type="match status" value="1"/>
</dbReference>
<evidence type="ECO:0000256" key="3">
    <source>
        <dbReference type="ARBA" id="ARBA00023054"/>
    </source>
</evidence>
<dbReference type="GO" id="GO:0031410">
    <property type="term" value="C:cytoplasmic vesicle"/>
    <property type="evidence" value="ECO:0007669"/>
    <property type="project" value="TreeGrafter"/>
</dbReference>
<feature type="region of interest" description="Disordered" evidence="6">
    <location>
        <begin position="298"/>
        <end position="343"/>
    </location>
</feature>
<evidence type="ECO:0000259" key="8">
    <source>
        <dbReference type="SMART" id="SM01424"/>
    </source>
</evidence>
<dbReference type="InterPro" id="IPR006933">
    <property type="entry name" value="HAP1_N"/>
</dbReference>
<evidence type="ECO:0000259" key="7">
    <source>
        <dbReference type="SMART" id="SM01423"/>
    </source>
</evidence>
<dbReference type="GO" id="GO:0008333">
    <property type="term" value="P:endosome to lysosome transport"/>
    <property type="evidence" value="ECO:0007669"/>
    <property type="project" value="TreeGrafter"/>
</dbReference>
<evidence type="ECO:0000256" key="6">
    <source>
        <dbReference type="SAM" id="MobiDB-lite"/>
    </source>
</evidence>
<feature type="domain" description="Trafficking kinesin-binding protein C-terminal" evidence="7">
    <location>
        <begin position="301"/>
        <end position="460"/>
    </location>
</feature>
<comment type="similarity">
    <text evidence="2">Belongs to the milton family.</text>
</comment>
<dbReference type="GO" id="GO:0048311">
    <property type="term" value="P:mitochondrion distribution"/>
    <property type="evidence" value="ECO:0007669"/>
    <property type="project" value="TreeGrafter"/>
</dbReference>
<protein>
    <submittedName>
        <fullName evidence="9">Trafficking kinesin protein 1</fullName>
    </submittedName>
</protein>
<accession>A0A3P9C0W2</accession>
<dbReference type="PANTHER" id="PTHR15751">
    <property type="entry name" value="TRAFFICKING KINESIN-BINDING PROTEIN"/>
    <property type="match status" value="1"/>
</dbReference>
<evidence type="ECO:0000256" key="4">
    <source>
        <dbReference type="ARBA" id="ARBA00023128"/>
    </source>
</evidence>
<feature type="coiled-coil region" evidence="5">
    <location>
        <begin position="36"/>
        <end position="244"/>
    </location>
</feature>
<dbReference type="STRING" id="106582.ENSMZEP00005015511"/>
<organism evidence="9 10">
    <name type="scientific">Maylandia zebra</name>
    <name type="common">zebra mbuna</name>
    <dbReference type="NCBI Taxonomy" id="106582"/>
    <lineage>
        <taxon>Eukaryota</taxon>
        <taxon>Metazoa</taxon>
        <taxon>Chordata</taxon>
        <taxon>Craniata</taxon>
        <taxon>Vertebrata</taxon>
        <taxon>Euteleostomi</taxon>
        <taxon>Actinopterygii</taxon>
        <taxon>Neopterygii</taxon>
        <taxon>Teleostei</taxon>
        <taxon>Neoteleostei</taxon>
        <taxon>Acanthomorphata</taxon>
        <taxon>Ovalentaria</taxon>
        <taxon>Cichlomorphae</taxon>
        <taxon>Cichliformes</taxon>
        <taxon>Cichlidae</taxon>
        <taxon>African cichlids</taxon>
        <taxon>Pseudocrenilabrinae</taxon>
        <taxon>Haplochromini</taxon>
        <taxon>Maylandia</taxon>
        <taxon>Maylandia zebra complex</taxon>
    </lineage>
</organism>
<reference evidence="9" key="2">
    <citation type="submission" date="2025-08" db="UniProtKB">
        <authorList>
            <consortium name="Ensembl"/>
        </authorList>
    </citation>
    <scope>IDENTIFICATION</scope>
</reference>
<sequence>MTKTYNDIDAVTRLLEEKERDLELAAKIGQSLLKKNRTLTEQKEYLEEQVGQITEEVAQLHHELNLKDELLQFYTNAAEEIEDESSNSPTKVETASGGFVSDTLQKKLKELEEENLSLRSEANHLKSETETYEEKEQQLVNDCVKELRLSSLQISAIAEELARKTEDASRQQEEITHLLSQIVDLQKKAKSYAVENEELSQHLLAAKDAQRQLTAELQELEEKYSECIEMLHEAQEELKNLRNRNYPAGTPRRYHPLGLYPMDSLAAEIEGTMRKELSLDDPEVHRKRVFETVKNVNQTVRQRSLTPTNSNIPGSNQSLSARTSPQSSGLSTPHSSIFGGDLSGESVVLDNRTQSILMETASNQDSTEGQEKKASGAEDLRLALRRLSLRRQNNLSERRFFEEERERRRGGHPGLHDALTQESLLTPSESIMSLGNLHLWASRGPYLPDKLQIVKPLEGERPLSLMLFNSFWSLMHHHKSGSFASPHSYYKETQPRGWL</sequence>
<feature type="domain" description="HAP1 N-terminal" evidence="8">
    <location>
        <begin position="1"/>
        <end position="244"/>
    </location>
</feature>
<dbReference type="GO" id="GO:0017022">
    <property type="term" value="F:myosin binding"/>
    <property type="evidence" value="ECO:0007669"/>
    <property type="project" value="TreeGrafter"/>
</dbReference>
<evidence type="ECO:0000313" key="10">
    <source>
        <dbReference type="Proteomes" id="UP000265160"/>
    </source>
</evidence>
<dbReference type="GO" id="GO:0006605">
    <property type="term" value="P:protein targeting"/>
    <property type="evidence" value="ECO:0007669"/>
    <property type="project" value="TreeGrafter"/>
</dbReference>
<dbReference type="Ensembl" id="ENSMZET00005016011.1">
    <property type="protein sequence ID" value="ENSMZEP00005015511.1"/>
    <property type="gene ID" value="ENSMZEG00005011630.1"/>
</dbReference>
<dbReference type="GO" id="GO:0098957">
    <property type="term" value="P:anterograde axonal transport of mitochondrion"/>
    <property type="evidence" value="ECO:0007669"/>
    <property type="project" value="TreeGrafter"/>
</dbReference>
<dbReference type="GO" id="GO:0022008">
    <property type="term" value="P:neurogenesis"/>
    <property type="evidence" value="ECO:0007669"/>
    <property type="project" value="TreeGrafter"/>
</dbReference>
<dbReference type="SMART" id="SM01424">
    <property type="entry name" value="HAP1_N"/>
    <property type="match status" value="1"/>
</dbReference>
<dbReference type="Proteomes" id="UP000265160">
    <property type="component" value="LG22"/>
</dbReference>
<keyword evidence="10" id="KW-1185">Reference proteome</keyword>
<reference evidence="9" key="3">
    <citation type="submission" date="2025-09" db="UniProtKB">
        <authorList>
            <consortium name="Ensembl"/>
        </authorList>
    </citation>
    <scope>IDENTIFICATION</scope>
</reference>
<name>A0A3P9C0W2_9CICH</name>
<dbReference type="GO" id="GO:0050811">
    <property type="term" value="F:GABA receptor binding"/>
    <property type="evidence" value="ECO:0007669"/>
    <property type="project" value="TreeGrafter"/>
</dbReference>
<dbReference type="GeneTree" id="ENSGT00940000155697"/>
<dbReference type="InterPro" id="IPR022154">
    <property type="entry name" value="TRAK1/2_C"/>
</dbReference>
<evidence type="ECO:0000313" key="9">
    <source>
        <dbReference type="Ensembl" id="ENSMZEP00005015511.1"/>
    </source>
</evidence>
<reference evidence="9 10" key="1">
    <citation type="journal article" date="2014" name="Nature">
        <title>The genomic substrate for adaptive radiation in African cichlid fish.</title>
        <authorList>
            <person name="Brawand D."/>
            <person name="Wagner C.E."/>
            <person name="Li Y.I."/>
            <person name="Malinsky M."/>
            <person name="Keller I."/>
            <person name="Fan S."/>
            <person name="Simakov O."/>
            <person name="Ng A.Y."/>
            <person name="Lim Z.W."/>
            <person name="Bezault E."/>
            <person name="Turner-Maier J."/>
            <person name="Johnson J."/>
            <person name="Alcazar R."/>
            <person name="Noh H.J."/>
            <person name="Russell P."/>
            <person name="Aken B."/>
            <person name="Alfoldi J."/>
            <person name="Amemiya C."/>
            <person name="Azzouzi N."/>
            <person name="Baroiller J.F."/>
            <person name="Barloy-Hubler F."/>
            <person name="Berlin A."/>
            <person name="Bloomquist R."/>
            <person name="Carleton K.L."/>
            <person name="Conte M.A."/>
            <person name="D'Cotta H."/>
            <person name="Eshel O."/>
            <person name="Gaffney L."/>
            <person name="Galibert F."/>
            <person name="Gante H.F."/>
            <person name="Gnerre S."/>
            <person name="Greuter L."/>
            <person name="Guyon R."/>
            <person name="Haddad N.S."/>
            <person name="Haerty W."/>
            <person name="Harris R.M."/>
            <person name="Hofmann H.A."/>
            <person name="Hourlier T."/>
            <person name="Hulata G."/>
            <person name="Jaffe D.B."/>
            <person name="Lara M."/>
            <person name="Lee A.P."/>
            <person name="MacCallum I."/>
            <person name="Mwaiko S."/>
            <person name="Nikaido M."/>
            <person name="Nishihara H."/>
            <person name="Ozouf-Costaz C."/>
            <person name="Penman D.J."/>
            <person name="Przybylski D."/>
            <person name="Rakotomanga M."/>
            <person name="Renn S.C.P."/>
            <person name="Ribeiro F.J."/>
            <person name="Ron M."/>
            <person name="Salzburger W."/>
            <person name="Sanchez-Pulido L."/>
            <person name="Santos M.E."/>
            <person name="Searle S."/>
            <person name="Sharpe T."/>
            <person name="Swofford R."/>
            <person name="Tan F.J."/>
            <person name="Williams L."/>
            <person name="Young S."/>
            <person name="Yin S."/>
            <person name="Okada N."/>
            <person name="Kocher T.D."/>
            <person name="Miska E.A."/>
            <person name="Lander E.S."/>
            <person name="Venkatesh B."/>
            <person name="Fernald R.D."/>
            <person name="Meyer A."/>
            <person name="Ponting C.P."/>
            <person name="Streelman J.T."/>
            <person name="Lindblad-Toh K."/>
            <person name="Seehausen O."/>
            <person name="Di Palma F."/>
        </authorList>
    </citation>
    <scope>NUCLEOTIDE SEQUENCE</scope>
</reference>
<dbReference type="PANTHER" id="PTHR15751:SF11">
    <property type="entry name" value="TRAFFICKING KINESIN-BINDING PROTEIN 1"/>
    <property type="match status" value="1"/>
</dbReference>
<evidence type="ECO:0000256" key="5">
    <source>
        <dbReference type="SAM" id="Coils"/>
    </source>
</evidence>
<dbReference type="Pfam" id="PF04849">
    <property type="entry name" value="HAP1_N"/>
    <property type="match status" value="1"/>
</dbReference>
<dbReference type="GO" id="GO:1904115">
    <property type="term" value="C:axon cytoplasm"/>
    <property type="evidence" value="ECO:0007669"/>
    <property type="project" value="GOC"/>
</dbReference>
<dbReference type="GO" id="GO:0005739">
    <property type="term" value="C:mitochondrion"/>
    <property type="evidence" value="ECO:0007669"/>
    <property type="project" value="UniProtKB-SubCell"/>
</dbReference>
<dbReference type="SMART" id="SM01423">
    <property type="entry name" value="Milton"/>
    <property type="match status" value="1"/>
</dbReference>
<dbReference type="AlphaFoldDB" id="A0A3P9C0W2"/>
<evidence type="ECO:0000256" key="1">
    <source>
        <dbReference type="ARBA" id="ARBA00004173"/>
    </source>
</evidence>
<dbReference type="GO" id="GO:0030425">
    <property type="term" value="C:dendrite"/>
    <property type="evidence" value="ECO:0007669"/>
    <property type="project" value="TreeGrafter"/>
</dbReference>
<comment type="subcellular location">
    <subcellularLocation>
        <location evidence="1">Mitochondrion</location>
    </subcellularLocation>
</comment>
<gene>
    <name evidence="9" type="primary">TRAK1</name>
</gene>
<keyword evidence="4" id="KW-0496">Mitochondrion</keyword>